<feature type="transmembrane region" description="Helical" evidence="1">
    <location>
        <begin position="68"/>
        <end position="88"/>
    </location>
</feature>
<dbReference type="Proteomes" id="UP000828236">
    <property type="component" value="Unassembled WGS sequence"/>
</dbReference>
<dbReference type="AlphaFoldDB" id="A0A9D4SJS6"/>
<name>A0A9D4SJS6_DERFA</name>
<evidence type="ECO:0000313" key="2">
    <source>
        <dbReference type="EMBL" id="KAH7644333.1"/>
    </source>
</evidence>
<evidence type="ECO:0000256" key="1">
    <source>
        <dbReference type="SAM" id="Phobius"/>
    </source>
</evidence>
<keyword evidence="1" id="KW-0812">Transmembrane</keyword>
<reference evidence="2" key="1">
    <citation type="submission" date="2020-06" db="EMBL/GenBank/DDBJ databases">
        <authorList>
            <person name="Ji K."/>
            <person name="Li J."/>
        </authorList>
    </citation>
    <scope>NUCLEOTIDE SEQUENCE</scope>
    <source>
        <strain evidence="2">JKM2019</strain>
        <tissue evidence="2">Whole body</tissue>
    </source>
</reference>
<gene>
    <name evidence="2" type="ORF">HUG17_6695</name>
</gene>
<comment type="caution">
    <text evidence="2">The sequence shown here is derived from an EMBL/GenBank/DDBJ whole genome shotgun (WGS) entry which is preliminary data.</text>
</comment>
<feature type="transmembrane region" description="Helical" evidence="1">
    <location>
        <begin position="132"/>
        <end position="154"/>
    </location>
</feature>
<accession>A0A9D4SJS6</accession>
<keyword evidence="1" id="KW-0472">Membrane</keyword>
<keyword evidence="1" id="KW-1133">Transmembrane helix</keyword>
<proteinExistence type="predicted"/>
<protein>
    <submittedName>
        <fullName evidence="2">Uncharacterized protein</fullName>
    </submittedName>
</protein>
<dbReference type="EMBL" id="SDOV01000002">
    <property type="protein sequence ID" value="KAH7644333.1"/>
    <property type="molecule type" value="Genomic_DNA"/>
</dbReference>
<sequence>MKLFQIFRTIWENNQSGHKSFNGLVGDGGSDGIGTVIEPPPESECKIDWLNKLGVPPNFIFDNLGAGMGVFLVVVAVACGAIIAIGVLDVDEEIFCGTLAESVIGPAPSECKIDWLNKLGVPPNFIFDNLGAGMGVFLVVVVVACGAIIAIGVLDEDEEIDWLTPC</sequence>
<organism evidence="2">
    <name type="scientific">Dermatophagoides farinae</name>
    <name type="common">American house dust mite</name>
    <dbReference type="NCBI Taxonomy" id="6954"/>
    <lineage>
        <taxon>Eukaryota</taxon>
        <taxon>Metazoa</taxon>
        <taxon>Ecdysozoa</taxon>
        <taxon>Arthropoda</taxon>
        <taxon>Chelicerata</taxon>
        <taxon>Arachnida</taxon>
        <taxon>Acari</taxon>
        <taxon>Acariformes</taxon>
        <taxon>Sarcoptiformes</taxon>
        <taxon>Astigmata</taxon>
        <taxon>Psoroptidia</taxon>
        <taxon>Analgoidea</taxon>
        <taxon>Pyroglyphidae</taxon>
        <taxon>Dermatophagoidinae</taxon>
        <taxon>Dermatophagoides</taxon>
    </lineage>
</organism>
<reference evidence="2" key="2">
    <citation type="journal article" date="2021" name="World Allergy Organ. J.">
        <title>Chromosome-level assembly of Dermatophagoides farinae genome and transcriptome reveals two novel allergens Der f 37 and Der f 39.</title>
        <authorList>
            <person name="Chen J."/>
            <person name="Cai Z."/>
            <person name="Fan D."/>
            <person name="Hu J."/>
            <person name="Hou Y."/>
            <person name="He Y."/>
            <person name="Zhang Z."/>
            <person name="Zhao Z."/>
            <person name="Gao P."/>
            <person name="Hu W."/>
            <person name="Sun J."/>
            <person name="Li J."/>
            <person name="Ji K."/>
        </authorList>
    </citation>
    <scope>NUCLEOTIDE SEQUENCE</scope>
    <source>
        <strain evidence="2">JKM2019</strain>
    </source>
</reference>